<dbReference type="PANTHER" id="PTHR11839:SF18">
    <property type="entry name" value="NUDIX HYDROLASE DOMAIN-CONTAINING PROTEIN"/>
    <property type="match status" value="1"/>
</dbReference>
<sequence length="161" mass="17421">MEAHVAPWGDGGQWEFVKRARGIQAAVIVALTDLHELVLVEQYRAPLGCPCIELPAGLVGDETEGEDVFDSARRELFEETGFEAETWEAFGEFASSPGMVGEIFHLYRATRLTRTGPGGGVDNEGIVPHIVPVSQIPSFIESARARGCAIDTRLLIGLSLV</sequence>
<evidence type="ECO:0000256" key="1">
    <source>
        <dbReference type="ARBA" id="ARBA00000847"/>
    </source>
</evidence>
<reference evidence="9 10" key="1">
    <citation type="submission" date="2019-06" db="EMBL/GenBank/DDBJ databases">
        <authorList>
            <person name="Lee I."/>
            <person name="Jang G.I."/>
            <person name="Hwang C.Y."/>
        </authorList>
    </citation>
    <scope>NUCLEOTIDE SEQUENCE [LARGE SCALE GENOMIC DNA]</scope>
    <source>
        <strain evidence="9 10">PAMC 28131</strain>
    </source>
</reference>
<dbReference type="Gene3D" id="3.90.79.10">
    <property type="entry name" value="Nucleoside Triphosphate Pyrophosphohydrolase"/>
    <property type="match status" value="1"/>
</dbReference>
<dbReference type="OrthoDB" id="9794310at2"/>
<comment type="catalytic activity">
    <reaction evidence="1">
        <text>GDP-alpha-D-mannose + H2O = alpha-D-mannose 1-phosphate + GMP + 2 H(+)</text>
        <dbReference type="Rhea" id="RHEA:27978"/>
        <dbReference type="ChEBI" id="CHEBI:15377"/>
        <dbReference type="ChEBI" id="CHEBI:15378"/>
        <dbReference type="ChEBI" id="CHEBI:57527"/>
        <dbReference type="ChEBI" id="CHEBI:58115"/>
        <dbReference type="ChEBI" id="CHEBI:58409"/>
    </reaction>
</comment>
<comment type="similarity">
    <text evidence="3">Belongs to the Nudix hydrolase family. NudK subfamily.</text>
</comment>
<keyword evidence="10" id="KW-1185">Reference proteome</keyword>
<evidence type="ECO:0000256" key="3">
    <source>
        <dbReference type="ARBA" id="ARBA00007275"/>
    </source>
</evidence>
<name>A0A501XI46_9SPHN</name>
<accession>A0A501XI46</accession>
<dbReference type="Pfam" id="PF00293">
    <property type="entry name" value="NUDIX"/>
    <property type="match status" value="1"/>
</dbReference>
<comment type="cofactor">
    <cofactor evidence="2">
        <name>Mg(2+)</name>
        <dbReference type="ChEBI" id="CHEBI:18420"/>
    </cofactor>
</comment>
<feature type="domain" description="Nudix hydrolase" evidence="8">
    <location>
        <begin position="22"/>
        <end position="154"/>
    </location>
</feature>
<protein>
    <recommendedName>
        <fullName evidence="4">GDP-mannose pyrophosphatase</fullName>
    </recommendedName>
    <alternativeName>
        <fullName evidence="6">GDP-mannose hydrolase</fullName>
    </alternativeName>
    <alternativeName>
        <fullName evidence="7">GDPMK</fullName>
    </alternativeName>
</protein>
<evidence type="ECO:0000259" key="8">
    <source>
        <dbReference type="PROSITE" id="PS51462"/>
    </source>
</evidence>
<dbReference type="PANTHER" id="PTHR11839">
    <property type="entry name" value="UDP/ADP-SUGAR PYROPHOSPHATASE"/>
    <property type="match status" value="1"/>
</dbReference>
<organism evidence="9 10">
    <name type="scientific">Sandaracinobacter neustonicus</name>
    <dbReference type="NCBI Taxonomy" id="1715348"/>
    <lineage>
        <taxon>Bacteria</taxon>
        <taxon>Pseudomonadati</taxon>
        <taxon>Pseudomonadota</taxon>
        <taxon>Alphaproteobacteria</taxon>
        <taxon>Sphingomonadales</taxon>
        <taxon>Sphingosinicellaceae</taxon>
        <taxon>Sandaracinobacter</taxon>
    </lineage>
</organism>
<evidence type="ECO:0000256" key="5">
    <source>
        <dbReference type="ARBA" id="ARBA00022801"/>
    </source>
</evidence>
<dbReference type="GO" id="GO:0016787">
    <property type="term" value="F:hydrolase activity"/>
    <property type="evidence" value="ECO:0007669"/>
    <property type="project" value="UniProtKB-KW"/>
</dbReference>
<evidence type="ECO:0000256" key="4">
    <source>
        <dbReference type="ARBA" id="ARBA00016377"/>
    </source>
</evidence>
<evidence type="ECO:0000313" key="10">
    <source>
        <dbReference type="Proteomes" id="UP000319897"/>
    </source>
</evidence>
<comment type="caution">
    <text evidence="9">The sequence shown here is derived from an EMBL/GenBank/DDBJ whole genome shotgun (WGS) entry which is preliminary data.</text>
</comment>
<dbReference type="EMBL" id="VFSU01000028">
    <property type="protein sequence ID" value="TPE60216.1"/>
    <property type="molecule type" value="Genomic_DNA"/>
</dbReference>
<evidence type="ECO:0000256" key="2">
    <source>
        <dbReference type="ARBA" id="ARBA00001946"/>
    </source>
</evidence>
<dbReference type="Proteomes" id="UP000319897">
    <property type="component" value="Unassembled WGS sequence"/>
</dbReference>
<keyword evidence="5 9" id="KW-0378">Hydrolase</keyword>
<proteinExistence type="inferred from homology"/>
<dbReference type="InterPro" id="IPR015797">
    <property type="entry name" value="NUDIX_hydrolase-like_dom_sf"/>
</dbReference>
<gene>
    <name evidence="9" type="ORF">FJQ54_12180</name>
</gene>
<dbReference type="GO" id="GO:0006753">
    <property type="term" value="P:nucleoside phosphate metabolic process"/>
    <property type="evidence" value="ECO:0007669"/>
    <property type="project" value="TreeGrafter"/>
</dbReference>
<evidence type="ECO:0000313" key="9">
    <source>
        <dbReference type="EMBL" id="TPE60216.1"/>
    </source>
</evidence>
<evidence type="ECO:0000256" key="7">
    <source>
        <dbReference type="ARBA" id="ARBA00032272"/>
    </source>
</evidence>
<dbReference type="InterPro" id="IPR000086">
    <property type="entry name" value="NUDIX_hydrolase_dom"/>
</dbReference>
<dbReference type="AlphaFoldDB" id="A0A501XI46"/>
<dbReference type="CDD" id="cd03424">
    <property type="entry name" value="NUDIX_ADPRase_Nudt5_UGPPase_Nudt14"/>
    <property type="match status" value="1"/>
</dbReference>
<dbReference type="GO" id="GO:0019693">
    <property type="term" value="P:ribose phosphate metabolic process"/>
    <property type="evidence" value="ECO:0007669"/>
    <property type="project" value="TreeGrafter"/>
</dbReference>
<evidence type="ECO:0000256" key="6">
    <source>
        <dbReference type="ARBA" id="ARBA00032162"/>
    </source>
</evidence>
<dbReference type="SUPFAM" id="SSF55811">
    <property type="entry name" value="Nudix"/>
    <property type="match status" value="1"/>
</dbReference>
<dbReference type="PROSITE" id="PS51462">
    <property type="entry name" value="NUDIX"/>
    <property type="match status" value="1"/>
</dbReference>